<dbReference type="EMBL" id="CP137080">
    <property type="protein sequence ID" value="WOQ70136.1"/>
    <property type="molecule type" value="Genomic_DNA"/>
</dbReference>
<keyword evidence="2" id="KW-1185">Reference proteome</keyword>
<protein>
    <submittedName>
        <fullName evidence="1">Uncharacterized protein</fullName>
    </submittedName>
</protein>
<dbReference type="KEGG" id="mliy:RYJ27_02630"/>
<gene>
    <name evidence="1" type="ORF">RYJ27_02630</name>
</gene>
<dbReference type="RefSeq" id="WP_330171217.1">
    <property type="nucleotide sequence ID" value="NZ_CP137080.1"/>
</dbReference>
<sequence>MAPVIELTTEQLTARRDELLASLRLASYDEFRERAGAGVLTDREWALRNELDSLAYLLGEDDLAD</sequence>
<reference evidence="1 2" key="1">
    <citation type="submission" date="2023-10" db="EMBL/GenBank/DDBJ databases">
        <title>Y20.</title>
        <authorList>
            <person name="Zhang G."/>
            <person name="Ding Y."/>
        </authorList>
    </citation>
    <scope>NUCLEOTIDE SEQUENCE [LARGE SCALE GENOMIC DNA]</scope>
    <source>
        <strain evidence="1 2">Y20</strain>
    </source>
</reference>
<name>A0AAU0MJ10_9MICO</name>
<evidence type="ECO:0000313" key="1">
    <source>
        <dbReference type="EMBL" id="WOQ70136.1"/>
    </source>
</evidence>
<organism evidence="1 2">
    <name type="scientific">Microbacterium limosum</name>
    <dbReference type="NCBI Taxonomy" id="3079935"/>
    <lineage>
        <taxon>Bacteria</taxon>
        <taxon>Bacillati</taxon>
        <taxon>Actinomycetota</taxon>
        <taxon>Actinomycetes</taxon>
        <taxon>Micrococcales</taxon>
        <taxon>Microbacteriaceae</taxon>
        <taxon>Microbacterium</taxon>
    </lineage>
</organism>
<accession>A0AAU0MJ10</accession>
<proteinExistence type="predicted"/>
<dbReference type="AlphaFoldDB" id="A0AAU0MJ10"/>
<dbReference type="Proteomes" id="UP001329313">
    <property type="component" value="Chromosome"/>
</dbReference>
<evidence type="ECO:0000313" key="2">
    <source>
        <dbReference type="Proteomes" id="UP001329313"/>
    </source>
</evidence>